<dbReference type="Proteomes" id="UP001589628">
    <property type="component" value="Unassembled WGS sequence"/>
</dbReference>
<reference evidence="1 2" key="1">
    <citation type="submission" date="2024-09" db="EMBL/GenBank/DDBJ databases">
        <authorList>
            <person name="Sun Q."/>
            <person name="Mori K."/>
        </authorList>
    </citation>
    <scope>NUCLEOTIDE SEQUENCE [LARGE SCALE GENOMIC DNA]</scope>
    <source>
        <strain evidence="1 2">ATCC 51285</strain>
    </source>
</reference>
<sequence length="154" mass="16842">MFSFGPKAKMPDRVSNLAFSKSGCRAGLEPTTFACVYKALSPTCFLPAQKQKCQTALAIWHFLNLVARAGLEPTTFACVYKALSPTCFLPTKKKKCQTALTIWHFLNLVAGAGLEPTTFACVYKALSPSAFFDSNKKRPPYGERFLESGCGGRI</sequence>
<protein>
    <submittedName>
        <fullName evidence="1">Uncharacterized protein</fullName>
    </submittedName>
</protein>
<dbReference type="EMBL" id="JBHLZN010000001">
    <property type="protein sequence ID" value="MFB9885896.1"/>
    <property type="molecule type" value="Genomic_DNA"/>
</dbReference>
<comment type="caution">
    <text evidence="1">The sequence shown here is derived from an EMBL/GenBank/DDBJ whole genome shotgun (WGS) entry which is preliminary data.</text>
</comment>
<dbReference type="RefSeq" id="WP_376836187.1">
    <property type="nucleotide sequence ID" value="NZ_JBHLZN010000001.1"/>
</dbReference>
<organism evidence="1 2">
    <name type="scientific">Balneatrix alpica</name>
    <dbReference type="NCBI Taxonomy" id="75684"/>
    <lineage>
        <taxon>Bacteria</taxon>
        <taxon>Pseudomonadati</taxon>
        <taxon>Pseudomonadota</taxon>
        <taxon>Gammaproteobacteria</taxon>
        <taxon>Oceanospirillales</taxon>
        <taxon>Balneatrichaceae</taxon>
        <taxon>Balneatrix</taxon>
    </lineage>
</organism>
<keyword evidence="2" id="KW-1185">Reference proteome</keyword>
<evidence type="ECO:0000313" key="2">
    <source>
        <dbReference type="Proteomes" id="UP001589628"/>
    </source>
</evidence>
<name>A0ABV5Z9D6_9GAMM</name>
<evidence type="ECO:0000313" key="1">
    <source>
        <dbReference type="EMBL" id="MFB9885896.1"/>
    </source>
</evidence>
<accession>A0ABV5Z9D6</accession>
<proteinExistence type="predicted"/>
<gene>
    <name evidence="1" type="ORF">ACFFLH_05690</name>
</gene>